<dbReference type="PANTHER" id="PTHR23527">
    <property type="entry name" value="BLL3282 PROTEIN"/>
    <property type="match status" value="1"/>
</dbReference>
<evidence type="ECO:0000313" key="11">
    <source>
        <dbReference type="Proteomes" id="UP000299011"/>
    </source>
</evidence>
<dbReference type="STRING" id="523841.HFX_0085"/>
<feature type="compositionally biased region" description="Low complexity" evidence="1">
    <location>
        <begin position="10"/>
        <end position="22"/>
    </location>
</feature>
<dbReference type="SUPFAM" id="SSF103473">
    <property type="entry name" value="MFS general substrate transporter"/>
    <property type="match status" value="1"/>
</dbReference>
<reference evidence="4" key="1">
    <citation type="journal article" date="2012" name="Appl. Environ. Microbiol.">
        <title>Identification of the haloarchaeal phasin (PhaP) that functions in polyhydroxyalkanoate accumulation and granule formation in Haloferax mediterranei.</title>
        <authorList>
            <person name="Cai S."/>
            <person name="Cai L."/>
            <person name="Liu H."/>
            <person name="Liu X."/>
            <person name="Han J."/>
            <person name="Zhou J."/>
            <person name="Xiang H."/>
        </authorList>
    </citation>
    <scope>NUCLEOTIDE SEQUENCE</scope>
    <source>
        <strain evidence="4">CGMCC 1.2087</strain>
    </source>
</reference>
<dbReference type="Gene3D" id="1.20.1250.20">
    <property type="entry name" value="MFS general substrate transporter like domains"/>
    <property type="match status" value="2"/>
</dbReference>
<feature type="transmembrane region" description="Helical" evidence="2">
    <location>
        <begin position="382"/>
        <end position="406"/>
    </location>
</feature>
<organism evidence="4 8">
    <name type="scientific">Haloferax mediterranei (strain ATCC 33500 / DSM 1411 / JCM 8866 / NBRC 14739 / NCIMB 2177 / R-4)</name>
    <name type="common">Halobacterium mediterranei</name>
    <dbReference type="NCBI Taxonomy" id="523841"/>
    <lineage>
        <taxon>Archaea</taxon>
        <taxon>Methanobacteriati</taxon>
        <taxon>Methanobacteriota</taxon>
        <taxon>Stenosarchaea group</taxon>
        <taxon>Halobacteria</taxon>
        <taxon>Halobacteriales</taxon>
        <taxon>Haloferacaceae</taxon>
        <taxon>Haloferax</taxon>
    </lineage>
</organism>
<evidence type="ECO:0000313" key="9">
    <source>
        <dbReference type="Proteomes" id="UP000011603"/>
    </source>
</evidence>
<feature type="transmembrane region" description="Helical" evidence="2">
    <location>
        <begin position="95"/>
        <end position="113"/>
    </location>
</feature>
<dbReference type="Pfam" id="PF07690">
    <property type="entry name" value="MFS_1"/>
    <property type="match status" value="1"/>
</dbReference>
<reference evidence="4" key="5">
    <citation type="submission" date="2014-05" db="EMBL/GenBank/DDBJ databases">
        <authorList>
            <person name="Wang L."/>
            <person name="Yang H."/>
            <person name="Xiang H."/>
        </authorList>
    </citation>
    <scope>NUCLEOTIDE SEQUENCE</scope>
    <source>
        <strain evidence="4">CGMCC 1.2087</strain>
    </source>
</reference>
<dbReference type="InterPro" id="IPR020846">
    <property type="entry name" value="MFS_dom"/>
</dbReference>
<feature type="transmembrane region" description="Helical" evidence="2">
    <location>
        <begin position="262"/>
        <end position="282"/>
    </location>
</feature>
<feature type="transmembrane region" description="Helical" evidence="2">
    <location>
        <begin position="64"/>
        <end position="83"/>
    </location>
</feature>
<dbReference type="InterPro" id="IPR011701">
    <property type="entry name" value="MFS"/>
</dbReference>
<feature type="transmembrane region" description="Helical" evidence="2">
    <location>
        <begin position="294"/>
        <end position="314"/>
    </location>
</feature>
<keyword evidence="2" id="KW-0812">Transmembrane</keyword>
<dbReference type="InterPro" id="IPR052952">
    <property type="entry name" value="MFS-Transporter"/>
</dbReference>
<dbReference type="GO" id="GO:0022857">
    <property type="term" value="F:transmembrane transporter activity"/>
    <property type="evidence" value="ECO:0007669"/>
    <property type="project" value="InterPro"/>
</dbReference>
<evidence type="ECO:0000313" key="10">
    <source>
        <dbReference type="Proteomes" id="UP000027075"/>
    </source>
</evidence>
<dbReference type="PATRIC" id="fig|523841.21.peg.2026"/>
<dbReference type="PANTHER" id="PTHR23527:SF1">
    <property type="entry name" value="BLL3282 PROTEIN"/>
    <property type="match status" value="1"/>
</dbReference>
<feature type="domain" description="Major facilitator superfamily (MFS) profile" evidence="3">
    <location>
        <begin position="30"/>
        <end position="410"/>
    </location>
</feature>
<reference evidence="4 8" key="2">
    <citation type="journal article" date="2012" name="J. Bacteriol.">
        <title>Complete genome sequence of the metabolically versatile halophilic archaeon Haloferax mediterranei, a poly(3-hydroxybutyrate-co-3-hydroxyvalerate) producer.</title>
        <authorList>
            <person name="Han J."/>
            <person name="Zhang F."/>
            <person name="Hou J."/>
            <person name="Liu X."/>
            <person name="Li M."/>
            <person name="Liu H."/>
            <person name="Cai L."/>
            <person name="Zhang B."/>
            <person name="Chen Y."/>
            <person name="Zhou J."/>
            <person name="Hu S."/>
            <person name="Xiang H."/>
        </authorList>
    </citation>
    <scope>NUCLEOTIDE SEQUENCE [LARGE SCALE GENOMIC DNA]</scope>
    <source>
        <strain evidence="8">ATCC 33500 / DSM 1411 / JCM 8866 / NBRC 14739 / NCIMB 2177 / R-4</strain>
        <strain evidence="4">CGMCC 1.2087</strain>
    </source>
</reference>
<dbReference type="Proteomes" id="UP000006469">
    <property type="component" value="Chromosome"/>
</dbReference>
<dbReference type="PaxDb" id="523841-HFX_0085"/>
<evidence type="ECO:0000259" key="3">
    <source>
        <dbReference type="PROSITE" id="PS50850"/>
    </source>
</evidence>
<keyword evidence="9" id="KW-1185">Reference proteome</keyword>
<evidence type="ECO:0000313" key="6">
    <source>
        <dbReference type="EMBL" id="EMA02901.1"/>
    </source>
</evidence>
<dbReference type="Proteomes" id="UP000299011">
    <property type="component" value="Chromosome"/>
</dbReference>
<feature type="transmembrane region" description="Helical" evidence="2">
    <location>
        <begin position="354"/>
        <end position="376"/>
    </location>
</feature>
<accession>I3R0R7</accession>
<feature type="transmembrane region" description="Helical" evidence="2">
    <location>
        <begin position="161"/>
        <end position="181"/>
    </location>
</feature>
<sequence>MTGDGGSGTVSGTTDASSTDAGSIDRSWQAVGAVAGWQTAASLCYYTIFAATGLIRTEFGLSESLVGVFVTAGLLGYTLVLFPSGAAVDGYGEKPVMVVGLLALAVALVSVTLSTPSYALLLVTAALLGGAYSTAMPASNRGIVAAAPAGSKNLAMGLKQVGVTVGSGASSLIITGIAVVAAWQVGFWLIAAVALGYALVFAARYDGNPGTGRLERPRLDGLRDNRAYVALVAAALFIGASIFSMLGYTVLYVQDVVKQGPAIAGGVLAATQVTGSIGRIGAGSLADRLGGARGAATVALVQLAGSVGLFALLAVTGGSLALSVAVFVALGLTIHGSTGVFYSCLSAVVDDGDIGAATAGGQTALNIGGLLAPPLFGTVVQFVGYGAGWALVAASTVLATALLFVVRRRL</sequence>
<name>I3R0R7_HALMT</name>
<dbReference type="Proteomes" id="UP000011603">
    <property type="component" value="Unassembled WGS sequence"/>
</dbReference>
<evidence type="ECO:0000313" key="4">
    <source>
        <dbReference type="EMBL" id="AFK17827.1"/>
    </source>
</evidence>
<feature type="transmembrane region" description="Helical" evidence="2">
    <location>
        <begin position="187"/>
        <end position="206"/>
    </location>
</feature>
<feature type="transmembrane region" description="Helical" evidence="2">
    <location>
        <begin position="227"/>
        <end position="250"/>
    </location>
</feature>
<reference evidence="6 9" key="3">
    <citation type="journal article" date="2014" name="PLoS Genet.">
        <title>Phylogenetically driven sequencing of extremely halophilic archaea reveals strategies for static and dynamic osmo-response.</title>
        <authorList>
            <person name="Becker E.A."/>
            <person name="Seitzer P.M."/>
            <person name="Tritt A."/>
            <person name="Larsen D."/>
            <person name="Krusor M."/>
            <person name="Yao A.I."/>
            <person name="Wu D."/>
            <person name="Madern D."/>
            <person name="Eisen J.A."/>
            <person name="Darling A.E."/>
            <person name="Facciotti M.T."/>
        </authorList>
    </citation>
    <scope>NUCLEOTIDE SEQUENCE [LARGE SCALE GENOMIC DNA]</scope>
    <source>
        <strain evidence="6">ATCC 33500</strain>
        <strain evidence="9">ATCC 33500 / DSM 1411 / JCM 8866 / NBRC 14739 / NCIMB 2177 / R-4</strain>
    </source>
</reference>
<reference evidence="5 10" key="4">
    <citation type="submission" date="2014-04" db="EMBL/GenBank/DDBJ databases">
        <title>Transcriptional profiles of Haloferax mediterranei on the basis of nitrogen availability.</title>
        <authorList>
            <person name="Bautista V."/>
        </authorList>
    </citation>
    <scope>NUCLEOTIDE SEQUENCE [LARGE SCALE GENOMIC DNA]</scope>
    <source>
        <strain evidence="5">ATCC 33500</strain>
        <strain evidence="10">ATCC 33500 / DSM 1411 / JCM 8866 / NBRC 14739 / NCIMB 2177 / R-4</strain>
    </source>
</reference>
<evidence type="ECO:0000313" key="5">
    <source>
        <dbReference type="EMBL" id="AHZ22747.1"/>
    </source>
</evidence>
<dbReference type="EMBL" id="CP039139">
    <property type="protein sequence ID" value="QCQ74388.1"/>
    <property type="molecule type" value="Genomic_DNA"/>
</dbReference>
<protein>
    <submittedName>
        <fullName evidence="5">MFS transporter</fullName>
    </submittedName>
    <submittedName>
        <fullName evidence="4">Major facilitator superfamily transporter</fullName>
    </submittedName>
</protein>
<evidence type="ECO:0000313" key="7">
    <source>
        <dbReference type="EMBL" id="QCQ74388.1"/>
    </source>
</evidence>
<evidence type="ECO:0000256" key="2">
    <source>
        <dbReference type="SAM" id="Phobius"/>
    </source>
</evidence>
<keyword evidence="2" id="KW-1133">Transmembrane helix</keyword>
<keyword evidence="2" id="KW-0472">Membrane</keyword>
<dbReference type="Proteomes" id="UP000027075">
    <property type="component" value="Chromosome"/>
</dbReference>
<dbReference type="KEGG" id="hme:HFX_0085"/>
<reference evidence="7 11" key="6">
    <citation type="submission" date="2019-04" db="EMBL/GenBank/DDBJ databases">
        <title>Methylomes of two halophilic Archaea, Haloarcula marismortui and Haloferax mediterranei.</title>
        <authorList>
            <person name="DasSarma S."/>
            <person name="DasSarma P."/>
            <person name="DasSarma S."/>
            <person name="Fomenkov A."/>
            <person name="Vincze T."/>
            <person name="Anton B.P."/>
            <person name="Roberts R.J."/>
        </authorList>
    </citation>
    <scope>NUCLEOTIDE SEQUENCE [LARGE SCALE GENOMIC DNA]</scope>
    <source>
        <strain evidence="7">ATCC 33500</strain>
        <strain evidence="11">ATCC 33500 / DSM 1411 / JCM 8866 / NBRC 14739 / NCIMB 2177 / R-4</strain>
    </source>
</reference>
<feature type="region of interest" description="Disordered" evidence="1">
    <location>
        <begin position="1"/>
        <end position="22"/>
    </location>
</feature>
<proteinExistence type="predicted"/>
<feature type="transmembrane region" description="Helical" evidence="2">
    <location>
        <begin position="320"/>
        <end position="342"/>
    </location>
</feature>
<dbReference type="AlphaFoldDB" id="I3R0R7"/>
<dbReference type="eggNOG" id="arCOG00134">
    <property type="taxonomic scope" value="Archaea"/>
</dbReference>
<dbReference type="EMBL" id="CP007551">
    <property type="protein sequence ID" value="AHZ22747.1"/>
    <property type="molecule type" value="Genomic_DNA"/>
</dbReference>
<dbReference type="PROSITE" id="PS50850">
    <property type="entry name" value="MFS"/>
    <property type="match status" value="1"/>
</dbReference>
<evidence type="ECO:0000313" key="8">
    <source>
        <dbReference type="Proteomes" id="UP000006469"/>
    </source>
</evidence>
<evidence type="ECO:0000256" key="1">
    <source>
        <dbReference type="SAM" id="MobiDB-lite"/>
    </source>
</evidence>
<dbReference type="InterPro" id="IPR036259">
    <property type="entry name" value="MFS_trans_sf"/>
</dbReference>
<dbReference type="EMBL" id="CP001868">
    <property type="protein sequence ID" value="AFK17827.1"/>
    <property type="molecule type" value="Genomic_DNA"/>
</dbReference>
<dbReference type="HOGENOM" id="CLU_679003_0_0_2"/>
<dbReference type="EMBL" id="AOLO01000007">
    <property type="protein sequence ID" value="EMA02901.1"/>
    <property type="molecule type" value="Genomic_DNA"/>
</dbReference>
<gene>
    <name evidence="4" type="ordered locus">HFX_0085</name>
    <name evidence="5" type="ORF">BM92_08865</name>
    <name evidence="6" type="ORF">C439_09970</name>
    <name evidence="7" type="ORF">E6P09_03520</name>
</gene>